<organism evidence="1 2">
    <name type="scientific">Tanacetum coccineum</name>
    <dbReference type="NCBI Taxonomy" id="301880"/>
    <lineage>
        <taxon>Eukaryota</taxon>
        <taxon>Viridiplantae</taxon>
        <taxon>Streptophyta</taxon>
        <taxon>Embryophyta</taxon>
        <taxon>Tracheophyta</taxon>
        <taxon>Spermatophyta</taxon>
        <taxon>Magnoliopsida</taxon>
        <taxon>eudicotyledons</taxon>
        <taxon>Gunneridae</taxon>
        <taxon>Pentapetalae</taxon>
        <taxon>asterids</taxon>
        <taxon>campanulids</taxon>
        <taxon>Asterales</taxon>
        <taxon>Asteraceae</taxon>
        <taxon>Asteroideae</taxon>
        <taxon>Anthemideae</taxon>
        <taxon>Anthemidinae</taxon>
        <taxon>Tanacetum</taxon>
    </lineage>
</organism>
<protein>
    <submittedName>
        <fullName evidence="1">Uncharacterized protein</fullName>
    </submittedName>
</protein>
<sequence length="301" mass="34254">MEMTKAVIYTPQCDDMIVESVLFQRNNFARNFTEAFTQTPSVLYQNYLEEFWYTALVVDLNPLTNDSEAHPLKELSIKFTVNNGKMPLTLNYKTFFQTTGLKYNNGNYVTNPSIKEVKAKLAKIANHEELVQEPLKHPFLWLRGSWVGTKYQVDQTQSTRFKVSGPYHNKGNTSSKVEPNTESLILATFCEIQALLKDFEEELKDERSMDIKVFNNDVPTTNKINEASVEERKTLLKALNRVSETLEVDSALKETMQKKAETNTTTSGNITNLTELLRNANLPEIITQLNAFQTSLASLSS</sequence>
<dbReference type="Proteomes" id="UP001151760">
    <property type="component" value="Unassembled WGS sequence"/>
</dbReference>
<comment type="caution">
    <text evidence="1">The sequence shown here is derived from an EMBL/GenBank/DDBJ whole genome shotgun (WGS) entry which is preliminary data.</text>
</comment>
<evidence type="ECO:0000313" key="1">
    <source>
        <dbReference type="EMBL" id="GJT82033.1"/>
    </source>
</evidence>
<keyword evidence="2" id="KW-1185">Reference proteome</keyword>
<gene>
    <name evidence="1" type="ORF">Tco_1056375</name>
</gene>
<proteinExistence type="predicted"/>
<evidence type="ECO:0000313" key="2">
    <source>
        <dbReference type="Proteomes" id="UP001151760"/>
    </source>
</evidence>
<accession>A0ABQ5H2B4</accession>
<name>A0ABQ5H2B4_9ASTR</name>
<reference evidence="1" key="2">
    <citation type="submission" date="2022-01" db="EMBL/GenBank/DDBJ databases">
        <authorList>
            <person name="Yamashiro T."/>
            <person name="Shiraishi A."/>
            <person name="Satake H."/>
            <person name="Nakayama K."/>
        </authorList>
    </citation>
    <scope>NUCLEOTIDE SEQUENCE</scope>
</reference>
<dbReference type="EMBL" id="BQNB010019131">
    <property type="protein sequence ID" value="GJT82033.1"/>
    <property type="molecule type" value="Genomic_DNA"/>
</dbReference>
<reference evidence="1" key="1">
    <citation type="journal article" date="2022" name="Int. J. Mol. Sci.">
        <title>Draft Genome of Tanacetum Coccineum: Genomic Comparison of Closely Related Tanacetum-Family Plants.</title>
        <authorList>
            <person name="Yamashiro T."/>
            <person name="Shiraishi A."/>
            <person name="Nakayama K."/>
            <person name="Satake H."/>
        </authorList>
    </citation>
    <scope>NUCLEOTIDE SEQUENCE</scope>
</reference>